<name>A0AAD2PUK6_9STRA</name>
<protein>
    <submittedName>
        <fullName evidence="2">Uncharacterized protein</fullName>
    </submittedName>
</protein>
<dbReference type="AlphaFoldDB" id="A0AAD2PUK6"/>
<evidence type="ECO:0000313" key="2">
    <source>
        <dbReference type="EMBL" id="CAJ1951040.1"/>
    </source>
</evidence>
<feature type="region of interest" description="Disordered" evidence="1">
    <location>
        <begin position="32"/>
        <end position="68"/>
    </location>
</feature>
<gene>
    <name evidence="2" type="ORF">CYCCA115_LOCUS12879</name>
</gene>
<feature type="region of interest" description="Disordered" evidence="1">
    <location>
        <begin position="100"/>
        <end position="119"/>
    </location>
</feature>
<evidence type="ECO:0000256" key="1">
    <source>
        <dbReference type="SAM" id="MobiDB-lite"/>
    </source>
</evidence>
<dbReference type="Proteomes" id="UP001295423">
    <property type="component" value="Unassembled WGS sequence"/>
</dbReference>
<dbReference type="EMBL" id="CAKOGP040001777">
    <property type="protein sequence ID" value="CAJ1951040.1"/>
    <property type="molecule type" value="Genomic_DNA"/>
</dbReference>
<evidence type="ECO:0000313" key="3">
    <source>
        <dbReference type="Proteomes" id="UP001295423"/>
    </source>
</evidence>
<comment type="caution">
    <text evidence="2">The sequence shown here is derived from an EMBL/GenBank/DDBJ whole genome shotgun (WGS) entry which is preliminary data.</text>
</comment>
<sequence length="119" mass="13430">MAKSNSENEVGIVVTYYINGCGEDQSVHAATIPSADTKKSNVGRPKQLVPGDYSYSGRHDHGELPPLREQTELGRLLVCVKEAKERNDRFITEKIQEFKNREMKEDDCDPPTKKPKVKI</sequence>
<reference evidence="2" key="1">
    <citation type="submission" date="2023-08" db="EMBL/GenBank/DDBJ databases">
        <authorList>
            <person name="Audoor S."/>
            <person name="Bilcke G."/>
        </authorList>
    </citation>
    <scope>NUCLEOTIDE SEQUENCE</scope>
</reference>
<keyword evidence="3" id="KW-1185">Reference proteome</keyword>
<proteinExistence type="predicted"/>
<organism evidence="2 3">
    <name type="scientific">Cylindrotheca closterium</name>
    <dbReference type="NCBI Taxonomy" id="2856"/>
    <lineage>
        <taxon>Eukaryota</taxon>
        <taxon>Sar</taxon>
        <taxon>Stramenopiles</taxon>
        <taxon>Ochrophyta</taxon>
        <taxon>Bacillariophyta</taxon>
        <taxon>Bacillariophyceae</taxon>
        <taxon>Bacillariophycidae</taxon>
        <taxon>Bacillariales</taxon>
        <taxon>Bacillariaceae</taxon>
        <taxon>Cylindrotheca</taxon>
    </lineage>
</organism>
<accession>A0AAD2PUK6</accession>